<evidence type="ECO:0000313" key="3">
    <source>
        <dbReference type="EMBL" id="EHL03986.1"/>
    </source>
</evidence>
<proteinExistence type="inferred from homology"/>
<dbReference type="Proteomes" id="UP000004416">
    <property type="component" value="Unassembled WGS sequence"/>
</dbReference>
<dbReference type="GO" id="GO:0016740">
    <property type="term" value="F:transferase activity"/>
    <property type="evidence" value="ECO:0007669"/>
    <property type="project" value="UniProtKB-KW"/>
</dbReference>
<evidence type="ECO:0000259" key="2">
    <source>
        <dbReference type="Pfam" id="PF00535"/>
    </source>
</evidence>
<accession>G9XWA6</accession>
<evidence type="ECO:0000313" key="4">
    <source>
        <dbReference type="Proteomes" id="UP000004416"/>
    </source>
</evidence>
<dbReference type="EMBL" id="AFZX01000139">
    <property type="protein sequence ID" value="EHL03986.1"/>
    <property type="molecule type" value="Genomic_DNA"/>
</dbReference>
<dbReference type="AlphaFoldDB" id="G9XWA6"/>
<dbReference type="InterPro" id="IPR029044">
    <property type="entry name" value="Nucleotide-diphossugar_trans"/>
</dbReference>
<dbReference type="InterPro" id="IPR001173">
    <property type="entry name" value="Glyco_trans_2-like"/>
</dbReference>
<sequence length="285" mass="33496">MEQSDKRRDSIMTNRSEAMDELIRMEKEKSQIRKLREKYQGIERPGVSIILPTSKPKYLQNIYANLQRIHYPKVEYIVIINTSRARPEIYYEKLKDLAEIRFLVLNESYTLGDCLNYGIDMAKYDYIGKMDDDDYYGAFFLEDLMLAFQYTNAQIVGKGVHFVYFESNFALGIRLPIAVPYSLEEGVFFENRYTRGPSLSGGTFMIKREVFGKVRFPPVNLGEDVKFLQECTRRNILIYGADRYNYVYMRHGDRMDHTWSVNSDFVYRQAHILQQGGDFLPMITV</sequence>
<organism evidence="3 4">
    <name type="scientific">Desulfitobacterium hafniense DP7</name>
    <dbReference type="NCBI Taxonomy" id="537010"/>
    <lineage>
        <taxon>Bacteria</taxon>
        <taxon>Bacillati</taxon>
        <taxon>Bacillota</taxon>
        <taxon>Clostridia</taxon>
        <taxon>Eubacteriales</taxon>
        <taxon>Desulfitobacteriaceae</taxon>
        <taxon>Desulfitobacterium</taxon>
    </lineage>
</organism>
<dbReference type="InterPro" id="IPR050834">
    <property type="entry name" value="Glycosyltransf_2"/>
</dbReference>
<keyword evidence="3" id="KW-0808">Transferase</keyword>
<name>G9XWA6_DESHA</name>
<dbReference type="HOGENOM" id="CLU_1101404_0_0_9"/>
<dbReference type="SUPFAM" id="SSF53448">
    <property type="entry name" value="Nucleotide-diphospho-sugar transferases"/>
    <property type="match status" value="1"/>
</dbReference>
<dbReference type="PANTHER" id="PTHR43685:SF11">
    <property type="entry name" value="GLYCOSYLTRANSFERASE TAGX-RELATED"/>
    <property type="match status" value="1"/>
</dbReference>
<comment type="caution">
    <text evidence="3">The sequence shown here is derived from an EMBL/GenBank/DDBJ whole genome shotgun (WGS) entry which is preliminary data.</text>
</comment>
<dbReference type="PANTHER" id="PTHR43685">
    <property type="entry name" value="GLYCOSYLTRANSFERASE"/>
    <property type="match status" value="1"/>
</dbReference>
<feature type="domain" description="Glycosyltransferase 2-like" evidence="2">
    <location>
        <begin position="48"/>
        <end position="213"/>
    </location>
</feature>
<dbReference type="Gene3D" id="3.90.550.10">
    <property type="entry name" value="Spore Coat Polysaccharide Biosynthesis Protein SpsA, Chain A"/>
    <property type="match status" value="1"/>
</dbReference>
<dbReference type="Pfam" id="PF00535">
    <property type="entry name" value="Glycos_transf_2"/>
    <property type="match status" value="1"/>
</dbReference>
<comment type="similarity">
    <text evidence="1">Belongs to the glycosyltransferase 2 family.</text>
</comment>
<reference evidence="3 4" key="1">
    <citation type="submission" date="2011-08" db="EMBL/GenBank/DDBJ databases">
        <authorList>
            <person name="Weinstock G."/>
            <person name="Sodergren E."/>
            <person name="Clifton S."/>
            <person name="Fulton L."/>
            <person name="Fulton B."/>
            <person name="Courtney L."/>
            <person name="Fronick C."/>
            <person name="Harrison M."/>
            <person name="Strong C."/>
            <person name="Farmer C."/>
            <person name="Delahaunty K."/>
            <person name="Markovic C."/>
            <person name="Hall O."/>
            <person name="Minx P."/>
            <person name="Tomlinson C."/>
            <person name="Mitreva M."/>
            <person name="Hou S."/>
            <person name="Chen J."/>
            <person name="Wollam A."/>
            <person name="Pepin K.H."/>
            <person name="Johnson M."/>
            <person name="Bhonagiri V."/>
            <person name="Zhang X."/>
            <person name="Suruliraj S."/>
            <person name="Warren W."/>
            <person name="Chinwalla A."/>
            <person name="Mardis E.R."/>
            <person name="Wilson R.K."/>
        </authorList>
    </citation>
    <scope>NUCLEOTIDE SEQUENCE [LARGE SCALE GENOMIC DNA]</scope>
    <source>
        <strain evidence="3 4">DP7</strain>
    </source>
</reference>
<dbReference type="PATRIC" id="fig|537010.4.peg.4913"/>
<protein>
    <submittedName>
        <fullName evidence="3">Glycosyltransferase, group 2 family protein</fullName>
    </submittedName>
</protein>
<evidence type="ECO:0000256" key="1">
    <source>
        <dbReference type="ARBA" id="ARBA00006739"/>
    </source>
</evidence>
<gene>
    <name evidence="3" type="ORF">HMPREF0322_05273</name>
</gene>